<name>A0A3G9IZH8_9ACTN</name>
<evidence type="ECO:0000313" key="1">
    <source>
        <dbReference type="EMBL" id="BBH16748.1"/>
    </source>
</evidence>
<dbReference type="KEGG" id="nbe:Back2_10350"/>
<keyword evidence="2" id="KW-1185">Reference proteome</keyword>
<evidence type="ECO:0000313" key="2">
    <source>
        <dbReference type="Proteomes" id="UP000271573"/>
    </source>
</evidence>
<gene>
    <name evidence="1" type="ORF">Back2_10350</name>
</gene>
<reference evidence="1 2" key="1">
    <citation type="submission" date="2018-11" db="EMBL/GenBank/DDBJ databases">
        <title>Complete genome sequence of Nocardioides baekrokdamisoli strain KCTC 39748.</title>
        <authorList>
            <person name="Kang S.W."/>
            <person name="Lee K.C."/>
            <person name="Kim K.K."/>
            <person name="Kim J.S."/>
            <person name="Kim D.S."/>
            <person name="Ko S.H."/>
            <person name="Yang S.H."/>
            <person name="Shin Y.K."/>
            <person name="Lee J.S."/>
        </authorList>
    </citation>
    <scope>NUCLEOTIDE SEQUENCE [LARGE SCALE GENOMIC DNA]</scope>
    <source>
        <strain evidence="1 2">KCTC 39748</strain>
    </source>
</reference>
<proteinExistence type="predicted"/>
<dbReference type="Proteomes" id="UP000271573">
    <property type="component" value="Chromosome"/>
</dbReference>
<accession>A0A3G9IZH8</accession>
<sequence length="52" mass="5578">MLAEVPMTTAAPQANPTQSIQVVEALMGVFNRKISWLARTHSLACVTHIAAT</sequence>
<organism evidence="1 2">
    <name type="scientific">Nocardioides baekrokdamisoli</name>
    <dbReference type="NCBI Taxonomy" id="1804624"/>
    <lineage>
        <taxon>Bacteria</taxon>
        <taxon>Bacillati</taxon>
        <taxon>Actinomycetota</taxon>
        <taxon>Actinomycetes</taxon>
        <taxon>Propionibacteriales</taxon>
        <taxon>Nocardioidaceae</taxon>
        <taxon>Nocardioides</taxon>
    </lineage>
</organism>
<dbReference type="EMBL" id="AP019307">
    <property type="protein sequence ID" value="BBH16748.1"/>
    <property type="molecule type" value="Genomic_DNA"/>
</dbReference>
<protein>
    <submittedName>
        <fullName evidence="1">Uncharacterized protein</fullName>
    </submittedName>
</protein>
<dbReference type="AlphaFoldDB" id="A0A3G9IZH8"/>